<dbReference type="EMBL" id="JANCYW010000008">
    <property type="protein sequence ID" value="KAK4536385.1"/>
    <property type="molecule type" value="Genomic_DNA"/>
</dbReference>
<proteinExistence type="inferred from homology"/>
<dbReference type="Pfam" id="PF02319">
    <property type="entry name" value="WHD_E2F_TDP"/>
    <property type="match status" value="1"/>
</dbReference>
<gene>
    <name evidence="11" type="ORF">CDCA_CDCA08G2410</name>
</gene>
<dbReference type="InterPro" id="IPR038168">
    <property type="entry name" value="TF_DP_C_sf"/>
</dbReference>
<dbReference type="PANTHER" id="PTHR12548">
    <property type="entry name" value="TRANSCRIPTION FACTOR DP"/>
    <property type="match status" value="1"/>
</dbReference>
<comment type="subcellular location">
    <subcellularLocation>
        <location evidence="1 7">Nucleus</location>
    </subcellularLocation>
</comment>
<name>A0AAV9IWB1_CYACA</name>
<dbReference type="Proteomes" id="UP001301350">
    <property type="component" value="Unassembled WGS sequence"/>
</dbReference>
<dbReference type="SMART" id="SM01138">
    <property type="entry name" value="DP"/>
    <property type="match status" value="1"/>
</dbReference>
<dbReference type="SUPFAM" id="SSF46785">
    <property type="entry name" value="Winged helix' DNA-binding domain"/>
    <property type="match status" value="1"/>
</dbReference>
<evidence type="ECO:0000259" key="9">
    <source>
        <dbReference type="SMART" id="SM01138"/>
    </source>
</evidence>
<dbReference type="AlphaFoldDB" id="A0AAV9IWB1"/>
<organism evidence="11 12">
    <name type="scientific">Cyanidium caldarium</name>
    <name type="common">Red alga</name>
    <dbReference type="NCBI Taxonomy" id="2771"/>
    <lineage>
        <taxon>Eukaryota</taxon>
        <taxon>Rhodophyta</taxon>
        <taxon>Bangiophyceae</taxon>
        <taxon>Cyanidiales</taxon>
        <taxon>Cyanidiaceae</taxon>
        <taxon>Cyanidium</taxon>
    </lineage>
</organism>
<evidence type="ECO:0000313" key="12">
    <source>
        <dbReference type="Proteomes" id="UP001301350"/>
    </source>
</evidence>
<feature type="compositionally biased region" description="Acidic residues" evidence="8">
    <location>
        <begin position="155"/>
        <end position="170"/>
    </location>
</feature>
<feature type="compositionally biased region" description="Polar residues" evidence="8">
    <location>
        <begin position="368"/>
        <end position="379"/>
    </location>
</feature>
<dbReference type="PANTHER" id="PTHR12548:SF9">
    <property type="entry name" value="TRANSCRIPTION FACTOR DP"/>
    <property type="match status" value="1"/>
</dbReference>
<keyword evidence="4 7" id="KW-0238">DNA-binding</keyword>
<dbReference type="GO" id="GO:0005634">
    <property type="term" value="C:nucleus"/>
    <property type="evidence" value="ECO:0007669"/>
    <property type="project" value="UniProtKB-SubCell"/>
</dbReference>
<comment type="similarity">
    <text evidence="2 7">Belongs to the E2F/DP family.</text>
</comment>
<feature type="region of interest" description="Disordered" evidence="8">
    <location>
        <begin position="284"/>
        <end position="310"/>
    </location>
</feature>
<evidence type="ECO:0000256" key="3">
    <source>
        <dbReference type="ARBA" id="ARBA00023015"/>
    </source>
</evidence>
<evidence type="ECO:0000256" key="7">
    <source>
        <dbReference type="RuleBase" id="RU003796"/>
    </source>
</evidence>
<dbReference type="Gene3D" id="1.20.140.80">
    <property type="entry name" value="Transcription factor DP"/>
    <property type="match status" value="1"/>
</dbReference>
<sequence>MVRRSGERGDTLVRAAAGGRTGWGGRGLSASGGQFDAVDGALGEDEGHREGEIARSPDVVATTGGARECSRGKREAVVAAAPSSASRKGGRRETARSSKGLRLLSTRLCERIRNGRRVTYNEIADEMVEEYKRSRMVLDAKGQKTPIRAAAGARDDDDGDEASSCDEMETDPFAIGGGSGAMRPGSKRVNALRPCMERTIRRRIYDCLNVLLAVGAIERSDGKYLQWCGMPSDLLSPRRRELQRLRARHQRLRHSVAQKRALVRELAEQQAALLNLVARNQRASLDNDSPAGTPAAGNSGHSPQTPSLDLDDEQRALVPLLSASARRRESDTDSASSAYATPYASLRCNDALDIEPHHADIVPDSSDNDSSPLASQTPDPASAAIQRMERNGRIGYPFVVLHASVGATIDVEMSADRVRVRLDVDEPFSLVTDAQVATSMNMHGHEMHSVESVLRSIRTGAGSSLL</sequence>
<keyword evidence="12" id="KW-1185">Reference proteome</keyword>
<reference evidence="11 12" key="1">
    <citation type="submission" date="2022-07" db="EMBL/GenBank/DDBJ databases">
        <title>Genome-wide signatures of adaptation to extreme environments.</title>
        <authorList>
            <person name="Cho C.H."/>
            <person name="Yoon H.S."/>
        </authorList>
    </citation>
    <scope>NUCLEOTIDE SEQUENCE [LARGE SCALE GENOMIC DNA]</scope>
    <source>
        <strain evidence="11 12">DBV 063 E5</strain>
    </source>
</reference>
<dbReference type="InterPro" id="IPR015648">
    <property type="entry name" value="Transcrpt_fac_DP"/>
</dbReference>
<dbReference type="InterPro" id="IPR014889">
    <property type="entry name" value="Transc_factor_DP_C"/>
</dbReference>
<dbReference type="InterPro" id="IPR003316">
    <property type="entry name" value="E2F_WHTH_DNA-bd_dom"/>
</dbReference>
<keyword evidence="3 7" id="KW-0805">Transcription regulation</keyword>
<dbReference type="GO" id="GO:0051726">
    <property type="term" value="P:regulation of cell cycle"/>
    <property type="evidence" value="ECO:0007669"/>
    <property type="project" value="InterPro"/>
</dbReference>
<feature type="region of interest" description="Disordered" evidence="8">
    <location>
        <begin position="147"/>
        <end position="186"/>
    </location>
</feature>
<evidence type="ECO:0000256" key="6">
    <source>
        <dbReference type="ARBA" id="ARBA00023242"/>
    </source>
</evidence>
<dbReference type="SUPFAM" id="SSF144074">
    <property type="entry name" value="E2F-DP heterodimerization region"/>
    <property type="match status" value="2"/>
</dbReference>
<evidence type="ECO:0000256" key="1">
    <source>
        <dbReference type="ARBA" id="ARBA00004123"/>
    </source>
</evidence>
<dbReference type="Gene3D" id="1.10.10.10">
    <property type="entry name" value="Winged helix-like DNA-binding domain superfamily/Winged helix DNA-binding domain"/>
    <property type="match status" value="1"/>
</dbReference>
<dbReference type="InterPro" id="IPR036390">
    <property type="entry name" value="WH_DNA-bd_sf"/>
</dbReference>
<dbReference type="GO" id="GO:0000977">
    <property type="term" value="F:RNA polymerase II transcription regulatory region sequence-specific DNA binding"/>
    <property type="evidence" value="ECO:0007669"/>
    <property type="project" value="TreeGrafter"/>
</dbReference>
<feature type="domain" description="Transcription factor DP C-terminal" evidence="9">
    <location>
        <begin position="240"/>
        <end position="464"/>
    </location>
</feature>
<comment type="caution">
    <text evidence="11">The sequence shown here is derived from an EMBL/GenBank/DDBJ whole genome shotgun (WGS) entry which is preliminary data.</text>
</comment>
<dbReference type="SMART" id="SM01372">
    <property type="entry name" value="E2F_TDP"/>
    <property type="match status" value="1"/>
</dbReference>
<feature type="compositionally biased region" description="Basic and acidic residues" evidence="8">
    <location>
        <begin position="1"/>
        <end position="11"/>
    </location>
</feature>
<dbReference type="InterPro" id="IPR036388">
    <property type="entry name" value="WH-like_DNA-bd_sf"/>
</dbReference>
<dbReference type="GO" id="GO:0005667">
    <property type="term" value="C:transcription regulator complex"/>
    <property type="evidence" value="ECO:0007669"/>
    <property type="project" value="InterPro"/>
</dbReference>
<dbReference type="Pfam" id="PF08781">
    <property type="entry name" value="DP"/>
    <property type="match status" value="2"/>
</dbReference>
<keyword evidence="5 7" id="KW-0804">Transcription</keyword>
<accession>A0AAV9IWB1</accession>
<keyword evidence="6 7" id="KW-0539">Nucleus</keyword>
<evidence type="ECO:0000256" key="2">
    <source>
        <dbReference type="ARBA" id="ARBA00010940"/>
    </source>
</evidence>
<evidence type="ECO:0000256" key="5">
    <source>
        <dbReference type="ARBA" id="ARBA00023163"/>
    </source>
</evidence>
<evidence type="ECO:0000313" key="11">
    <source>
        <dbReference type="EMBL" id="KAK4536385.1"/>
    </source>
</evidence>
<evidence type="ECO:0000259" key="10">
    <source>
        <dbReference type="SMART" id="SM01372"/>
    </source>
</evidence>
<feature type="region of interest" description="Disordered" evidence="8">
    <location>
        <begin position="1"/>
        <end position="30"/>
    </location>
</feature>
<evidence type="ECO:0000256" key="4">
    <source>
        <dbReference type="ARBA" id="ARBA00023125"/>
    </source>
</evidence>
<feature type="domain" description="E2F/DP family winged-helix DNA-binding" evidence="10">
    <location>
        <begin position="96"/>
        <end position="229"/>
    </location>
</feature>
<feature type="region of interest" description="Disordered" evidence="8">
    <location>
        <begin position="358"/>
        <end position="381"/>
    </location>
</feature>
<dbReference type="InterPro" id="IPR037241">
    <property type="entry name" value="E2F-DP_heterodim"/>
</dbReference>
<protein>
    <submittedName>
        <fullName evidence="11">Uncharacterized protein</fullName>
    </submittedName>
</protein>
<evidence type="ECO:0000256" key="8">
    <source>
        <dbReference type="SAM" id="MobiDB-lite"/>
    </source>
</evidence>
<dbReference type="GO" id="GO:0000981">
    <property type="term" value="F:DNA-binding transcription factor activity, RNA polymerase II-specific"/>
    <property type="evidence" value="ECO:0007669"/>
    <property type="project" value="TreeGrafter"/>
</dbReference>